<sequence>MSGAEVRLAWGSDGVRALAPGCSALIVVDVLSFSTAVDVATSTGARVLPLRWHDERAGIAARDAGAVLAKPRSDTEWSLSPSSLLTLSAEVLLALPSPNGASLCSEAAEFGVNVFAGCLRNAMAVAAAAGRVGGPIGVVAAGEGNRPAVEDAIGAGAIIAALPGPRSAEAEFVAAGYQAVSQRIKALLADCVSGRELRDWGFAHDVALAAEVDTSMTAPVLRGGRFEAS</sequence>
<reference evidence="3" key="1">
    <citation type="journal article" date="2019" name="Int. J. Syst. Evol. Microbiol.">
        <title>The Global Catalogue of Microorganisms (GCM) 10K type strain sequencing project: providing services to taxonomists for standard genome sequencing and annotation.</title>
        <authorList>
            <consortium name="The Broad Institute Genomics Platform"/>
            <consortium name="The Broad Institute Genome Sequencing Center for Infectious Disease"/>
            <person name="Wu L."/>
            <person name="Ma J."/>
        </authorList>
    </citation>
    <scope>NUCLEOTIDE SEQUENCE [LARGE SCALE GENOMIC DNA]</scope>
    <source>
        <strain evidence="3">JCM 10303</strain>
    </source>
</reference>
<dbReference type="Proteomes" id="UP001500729">
    <property type="component" value="Unassembled WGS sequence"/>
</dbReference>
<dbReference type="EMBL" id="BAAAGS010000002">
    <property type="protein sequence ID" value="GAA0509939.1"/>
    <property type="molecule type" value="Genomic_DNA"/>
</dbReference>
<dbReference type="InterPro" id="IPR005238">
    <property type="entry name" value="ComB-like"/>
</dbReference>
<evidence type="ECO:0000313" key="2">
    <source>
        <dbReference type="EMBL" id="GAA0509939.1"/>
    </source>
</evidence>
<dbReference type="RefSeq" id="WP_011873332.1">
    <property type="nucleotide sequence ID" value="NZ_BAAAGS010000002.1"/>
</dbReference>
<dbReference type="Pfam" id="PF04029">
    <property type="entry name" value="2-ph_phosp"/>
    <property type="match status" value="1"/>
</dbReference>
<dbReference type="SUPFAM" id="SSF142823">
    <property type="entry name" value="ComB-like"/>
    <property type="match status" value="1"/>
</dbReference>
<evidence type="ECO:0000256" key="1">
    <source>
        <dbReference type="ARBA" id="ARBA00021948"/>
    </source>
</evidence>
<dbReference type="Gene3D" id="3.90.1560.10">
    <property type="entry name" value="ComB-like"/>
    <property type="match status" value="1"/>
</dbReference>
<proteinExistence type="predicted"/>
<comment type="caution">
    <text evidence="2">The sequence shown here is derived from an EMBL/GenBank/DDBJ whole genome shotgun (WGS) entry which is preliminary data.</text>
</comment>
<protein>
    <recommendedName>
        <fullName evidence="1">Probable 2-phosphosulfolactate phosphatase</fullName>
    </recommendedName>
</protein>
<dbReference type="InterPro" id="IPR036702">
    <property type="entry name" value="ComB-like_sf"/>
</dbReference>
<keyword evidence="3" id="KW-1185">Reference proteome</keyword>
<gene>
    <name evidence="2" type="ORF">GCM10009533_05980</name>
</gene>
<name>A0ABP3LYR0_SACER</name>
<accession>A0ABP3LYR0</accession>
<evidence type="ECO:0000313" key="3">
    <source>
        <dbReference type="Proteomes" id="UP001500729"/>
    </source>
</evidence>
<organism evidence="2 3">
    <name type="scientific">Saccharopolyspora erythraea</name>
    <name type="common">Streptomyces erythraeus</name>
    <dbReference type="NCBI Taxonomy" id="1836"/>
    <lineage>
        <taxon>Bacteria</taxon>
        <taxon>Bacillati</taxon>
        <taxon>Actinomycetota</taxon>
        <taxon>Actinomycetes</taxon>
        <taxon>Pseudonocardiales</taxon>
        <taxon>Pseudonocardiaceae</taxon>
        <taxon>Saccharopolyspora</taxon>
    </lineage>
</organism>